<dbReference type="AlphaFoldDB" id="A0A1C3WXZ4"/>
<dbReference type="Proteomes" id="UP001565474">
    <property type="component" value="Unassembled WGS sequence"/>
</dbReference>
<accession>A0A1C3WXZ4</accession>
<proteinExistence type="predicted"/>
<organism evidence="3 4">
    <name type="scientific">Bradyrhizobium yuanmingense</name>
    <dbReference type="NCBI Taxonomy" id="108015"/>
    <lineage>
        <taxon>Bacteria</taxon>
        <taxon>Pseudomonadati</taxon>
        <taxon>Pseudomonadota</taxon>
        <taxon>Alphaproteobacteria</taxon>
        <taxon>Hyphomicrobiales</taxon>
        <taxon>Nitrobacteraceae</taxon>
        <taxon>Bradyrhizobium</taxon>
    </lineage>
</organism>
<keyword evidence="5" id="KW-1185">Reference proteome</keyword>
<dbReference type="Proteomes" id="UP000183174">
    <property type="component" value="Unassembled WGS sequence"/>
</dbReference>
<protein>
    <submittedName>
        <fullName evidence="3">Uncharacterized protein</fullName>
    </submittedName>
</protein>
<dbReference type="EMBL" id="FMAE01000007">
    <property type="protein sequence ID" value="SCB44594.1"/>
    <property type="molecule type" value="Genomic_DNA"/>
</dbReference>
<gene>
    <name evidence="2" type="ORF">ABH992_001770</name>
    <name evidence="3" type="ORF">GA0061099_1007560</name>
</gene>
<name>A0A1C3WXZ4_9BRAD</name>
<feature type="transmembrane region" description="Helical" evidence="1">
    <location>
        <begin position="12"/>
        <end position="36"/>
    </location>
</feature>
<evidence type="ECO:0000313" key="2">
    <source>
        <dbReference type="EMBL" id="MEY9469371.1"/>
    </source>
</evidence>
<keyword evidence="1" id="KW-0812">Transmembrane</keyword>
<keyword evidence="1" id="KW-1133">Transmembrane helix</keyword>
<reference evidence="2 5" key="2">
    <citation type="submission" date="2024-07" db="EMBL/GenBank/DDBJ databases">
        <title>Genomic Encyclopedia of Type Strains, Phase V (KMG-V): Genome sequencing to study the core and pangenomes of soil and plant-associated prokaryotes.</title>
        <authorList>
            <person name="Whitman W."/>
        </authorList>
    </citation>
    <scope>NUCLEOTIDE SEQUENCE [LARGE SCALE GENOMIC DNA]</scope>
    <source>
        <strain evidence="2 5">USDA 222</strain>
    </source>
</reference>
<keyword evidence="1" id="KW-0472">Membrane</keyword>
<evidence type="ECO:0000313" key="3">
    <source>
        <dbReference type="EMBL" id="SCB44594.1"/>
    </source>
</evidence>
<evidence type="ECO:0000313" key="5">
    <source>
        <dbReference type="Proteomes" id="UP001565474"/>
    </source>
</evidence>
<evidence type="ECO:0000256" key="1">
    <source>
        <dbReference type="SAM" id="Phobius"/>
    </source>
</evidence>
<evidence type="ECO:0000313" key="4">
    <source>
        <dbReference type="Proteomes" id="UP000183174"/>
    </source>
</evidence>
<reference evidence="3 4" key="1">
    <citation type="submission" date="2016-08" db="EMBL/GenBank/DDBJ databases">
        <authorList>
            <person name="Seilhamer J.J."/>
        </authorList>
    </citation>
    <scope>NUCLEOTIDE SEQUENCE [LARGE SCALE GENOMIC DNA]</scope>
    <source>
        <strain evidence="3 4">CCBAU 10071</strain>
    </source>
</reference>
<sequence>MLIRGQIEGISGEVALAAAAIPAALLPTLLIGGLLLTCP</sequence>
<dbReference type="EMBL" id="JBGBZN010000002">
    <property type="protein sequence ID" value="MEY9469371.1"/>
    <property type="molecule type" value="Genomic_DNA"/>
</dbReference>